<dbReference type="InterPro" id="IPR036865">
    <property type="entry name" value="CRAL-TRIO_dom_sf"/>
</dbReference>
<dbReference type="PANTHER" id="PTHR47556">
    <property type="entry name" value="SEC14P-LIKE PHOSPHATIDYLINOSITOL TRANSFER FAMILY PROTEIN"/>
    <property type="match status" value="1"/>
</dbReference>
<gene>
    <name evidence="2" type="ORF">OLC1_LOCUS19796</name>
</gene>
<feature type="domain" description="CRAL-TRIO" evidence="1">
    <location>
        <begin position="119"/>
        <end position="270"/>
    </location>
</feature>
<proteinExistence type="predicted"/>
<dbReference type="Gene3D" id="3.40.525.10">
    <property type="entry name" value="CRAL-TRIO lipid binding domain"/>
    <property type="match status" value="1"/>
</dbReference>
<dbReference type="EMBL" id="OX459124">
    <property type="protein sequence ID" value="CAI9112642.1"/>
    <property type="molecule type" value="Genomic_DNA"/>
</dbReference>
<protein>
    <submittedName>
        <fullName evidence="2">OLC1v1013113C1</fullName>
    </submittedName>
</protein>
<dbReference type="Pfam" id="PF00650">
    <property type="entry name" value="CRAL_TRIO"/>
    <property type="match status" value="1"/>
</dbReference>
<evidence type="ECO:0000313" key="3">
    <source>
        <dbReference type="Proteomes" id="UP001161247"/>
    </source>
</evidence>
<dbReference type="SMART" id="SM00516">
    <property type="entry name" value="SEC14"/>
    <property type="match status" value="1"/>
</dbReference>
<dbReference type="SUPFAM" id="SSF46938">
    <property type="entry name" value="CRAL/TRIO N-terminal domain"/>
    <property type="match status" value="1"/>
</dbReference>
<dbReference type="InterPro" id="IPR001251">
    <property type="entry name" value="CRAL-TRIO_dom"/>
</dbReference>
<keyword evidence="3" id="KW-1185">Reference proteome</keyword>
<dbReference type="PROSITE" id="PS50191">
    <property type="entry name" value="CRAL_TRIO"/>
    <property type="match status" value="1"/>
</dbReference>
<dbReference type="AlphaFoldDB" id="A0AAV1DZZ9"/>
<sequence length="270" mass="30938">MAFHLRLRPSLFLGCPNFNVKSPVLCNKSYIGTRKLSGSRMFVCCSTPNDAHKLVARVKEKLQSEYNNLPAGKNGRDDEELILWFLRDRKFSVDDAVSKLTKAIRWYHAFGVSELSEQAVRSAAETGKAYVHDYLDTYDRPVLIVEVSKHLPGKLDISEDEKLCVYLVEKALSKLPDGKEQILGIIDLHGFSTENADLKFLSFLFDVFYYYYPRRLGEVLFVDAPFIFKPIWQLVKPMLRSYASLVKFCSAKTAINTYFTLETVPPSLRR</sequence>
<reference evidence="2" key="1">
    <citation type="submission" date="2023-03" db="EMBL/GenBank/DDBJ databases">
        <authorList>
            <person name="Julca I."/>
        </authorList>
    </citation>
    <scope>NUCLEOTIDE SEQUENCE</scope>
</reference>
<name>A0AAV1DZZ9_OLDCO</name>
<accession>A0AAV1DZZ9</accession>
<evidence type="ECO:0000313" key="2">
    <source>
        <dbReference type="EMBL" id="CAI9112642.1"/>
    </source>
</evidence>
<dbReference type="CDD" id="cd00170">
    <property type="entry name" value="SEC14"/>
    <property type="match status" value="1"/>
</dbReference>
<dbReference type="Proteomes" id="UP001161247">
    <property type="component" value="Chromosome 7"/>
</dbReference>
<dbReference type="SUPFAM" id="SSF52087">
    <property type="entry name" value="CRAL/TRIO domain"/>
    <property type="match status" value="1"/>
</dbReference>
<organism evidence="2 3">
    <name type="scientific">Oldenlandia corymbosa var. corymbosa</name>
    <dbReference type="NCBI Taxonomy" id="529605"/>
    <lineage>
        <taxon>Eukaryota</taxon>
        <taxon>Viridiplantae</taxon>
        <taxon>Streptophyta</taxon>
        <taxon>Embryophyta</taxon>
        <taxon>Tracheophyta</taxon>
        <taxon>Spermatophyta</taxon>
        <taxon>Magnoliopsida</taxon>
        <taxon>eudicotyledons</taxon>
        <taxon>Gunneridae</taxon>
        <taxon>Pentapetalae</taxon>
        <taxon>asterids</taxon>
        <taxon>lamiids</taxon>
        <taxon>Gentianales</taxon>
        <taxon>Rubiaceae</taxon>
        <taxon>Rubioideae</taxon>
        <taxon>Spermacoceae</taxon>
        <taxon>Hedyotis-Oldenlandia complex</taxon>
        <taxon>Oldenlandia</taxon>
    </lineage>
</organism>
<evidence type="ECO:0000259" key="1">
    <source>
        <dbReference type="PROSITE" id="PS50191"/>
    </source>
</evidence>
<dbReference type="PANTHER" id="PTHR47556:SF1">
    <property type="entry name" value="SEC14P-LIKE PHOSPHATIDYLINOSITOL TRANSFER FAMILY PROTEIN"/>
    <property type="match status" value="1"/>
</dbReference>
<dbReference type="InterPro" id="IPR036273">
    <property type="entry name" value="CRAL/TRIO_N_dom_sf"/>
</dbReference>